<evidence type="ECO:0000313" key="2">
    <source>
        <dbReference type="EMBL" id="KAF2580221.1"/>
    </source>
</evidence>
<organism evidence="2 3">
    <name type="scientific">Brassica cretica</name>
    <name type="common">Mustard</name>
    <dbReference type="NCBI Taxonomy" id="69181"/>
    <lineage>
        <taxon>Eukaryota</taxon>
        <taxon>Viridiplantae</taxon>
        <taxon>Streptophyta</taxon>
        <taxon>Embryophyta</taxon>
        <taxon>Tracheophyta</taxon>
        <taxon>Spermatophyta</taxon>
        <taxon>Magnoliopsida</taxon>
        <taxon>eudicotyledons</taxon>
        <taxon>Gunneridae</taxon>
        <taxon>Pentapetalae</taxon>
        <taxon>rosids</taxon>
        <taxon>malvids</taxon>
        <taxon>Brassicales</taxon>
        <taxon>Brassicaceae</taxon>
        <taxon>Brassiceae</taxon>
        <taxon>Brassica</taxon>
    </lineage>
</organism>
<dbReference type="AlphaFoldDB" id="A0A8S9JDD0"/>
<dbReference type="Proteomes" id="UP000712281">
    <property type="component" value="Unassembled WGS sequence"/>
</dbReference>
<comment type="caution">
    <text evidence="2">The sequence shown here is derived from an EMBL/GenBank/DDBJ whole genome shotgun (WGS) entry which is preliminary data.</text>
</comment>
<accession>A0A8S9JDD0</accession>
<evidence type="ECO:0000313" key="3">
    <source>
        <dbReference type="Proteomes" id="UP000712281"/>
    </source>
</evidence>
<sequence>MRSISNEMPNNKAPPEWLWICVDLIKNLYRRHSISDVNQRLKISDMPLRPRPGGATRRDEAVVVETGVGNSISGGWEDPIEDSTRGNPNPSR</sequence>
<protein>
    <submittedName>
        <fullName evidence="2">Uncharacterized protein</fullName>
    </submittedName>
</protein>
<gene>
    <name evidence="2" type="ORF">F2Q68_00004935</name>
</gene>
<dbReference type="EMBL" id="QGKW02001660">
    <property type="protein sequence ID" value="KAF2580221.1"/>
    <property type="molecule type" value="Genomic_DNA"/>
</dbReference>
<feature type="region of interest" description="Disordered" evidence="1">
    <location>
        <begin position="68"/>
        <end position="92"/>
    </location>
</feature>
<evidence type="ECO:0000256" key="1">
    <source>
        <dbReference type="SAM" id="MobiDB-lite"/>
    </source>
</evidence>
<proteinExistence type="predicted"/>
<reference evidence="2" key="1">
    <citation type="submission" date="2019-12" db="EMBL/GenBank/DDBJ databases">
        <title>Genome sequencing and annotation of Brassica cretica.</title>
        <authorList>
            <person name="Studholme D.J."/>
            <person name="Sarris P.F."/>
        </authorList>
    </citation>
    <scope>NUCLEOTIDE SEQUENCE</scope>
    <source>
        <strain evidence="2">PFS-001/15</strain>
        <tissue evidence="2">Leaf</tissue>
    </source>
</reference>
<name>A0A8S9JDD0_BRACR</name>